<dbReference type="HOGENOM" id="CLU_110349_0_0_1"/>
<dbReference type="Proteomes" id="UP000053424">
    <property type="component" value="Unassembled WGS sequence"/>
</dbReference>
<reference evidence="2 3" key="1">
    <citation type="submission" date="2014-04" db="EMBL/GenBank/DDBJ databases">
        <authorList>
            <consortium name="DOE Joint Genome Institute"/>
            <person name="Kuo A."/>
            <person name="Gay G."/>
            <person name="Dore J."/>
            <person name="Kohler A."/>
            <person name="Nagy L.G."/>
            <person name="Floudas D."/>
            <person name="Copeland A."/>
            <person name="Barry K.W."/>
            <person name="Cichocki N."/>
            <person name="Veneault-Fourrey C."/>
            <person name="LaButti K."/>
            <person name="Lindquist E.A."/>
            <person name="Lipzen A."/>
            <person name="Lundell T."/>
            <person name="Morin E."/>
            <person name="Murat C."/>
            <person name="Sun H."/>
            <person name="Tunlid A."/>
            <person name="Henrissat B."/>
            <person name="Grigoriev I.V."/>
            <person name="Hibbett D.S."/>
            <person name="Martin F."/>
            <person name="Nordberg H.P."/>
            <person name="Cantor M.N."/>
            <person name="Hua S.X."/>
        </authorList>
    </citation>
    <scope>NUCLEOTIDE SEQUENCE [LARGE SCALE GENOMIC DNA]</scope>
    <source>
        <strain evidence="3">h7</strain>
    </source>
</reference>
<evidence type="ECO:0000256" key="1">
    <source>
        <dbReference type="SAM" id="MobiDB-lite"/>
    </source>
</evidence>
<name>A0A0C3CQ36_HEBCY</name>
<proteinExistence type="predicted"/>
<dbReference type="OrthoDB" id="4072855at2759"/>
<sequence length="204" mass="22479">MAVPNKRMLTDEIRETLVACDGPPSSSSTPEELTQRLRSVASRARKSVTEGYRTSPSFTKAHSTGAIFQSMNDTMREVYSNLKANADATDNLPSRKRSRSVTEDDERDFITQDSEMPVDVEQKAGIILPQPGGTLPFTRPTKGLRTSRHSLLETRSLPNGSFSFGRGMDLGSEANKSASINEENDWSAESTFQPSEQGFDPMIL</sequence>
<feature type="region of interest" description="Disordered" evidence="1">
    <location>
        <begin position="163"/>
        <end position="204"/>
    </location>
</feature>
<evidence type="ECO:0000313" key="3">
    <source>
        <dbReference type="Proteomes" id="UP000053424"/>
    </source>
</evidence>
<keyword evidence="3" id="KW-1185">Reference proteome</keyword>
<accession>A0A0C3CQ36</accession>
<reference evidence="3" key="2">
    <citation type="submission" date="2015-01" db="EMBL/GenBank/DDBJ databases">
        <title>Evolutionary Origins and Diversification of the Mycorrhizal Mutualists.</title>
        <authorList>
            <consortium name="DOE Joint Genome Institute"/>
            <consortium name="Mycorrhizal Genomics Consortium"/>
            <person name="Kohler A."/>
            <person name="Kuo A."/>
            <person name="Nagy L.G."/>
            <person name="Floudas D."/>
            <person name="Copeland A."/>
            <person name="Barry K.W."/>
            <person name="Cichocki N."/>
            <person name="Veneault-Fourrey C."/>
            <person name="LaButti K."/>
            <person name="Lindquist E.A."/>
            <person name="Lipzen A."/>
            <person name="Lundell T."/>
            <person name="Morin E."/>
            <person name="Murat C."/>
            <person name="Riley R."/>
            <person name="Ohm R."/>
            <person name="Sun H."/>
            <person name="Tunlid A."/>
            <person name="Henrissat B."/>
            <person name="Grigoriev I.V."/>
            <person name="Hibbett D.S."/>
            <person name="Martin F."/>
        </authorList>
    </citation>
    <scope>NUCLEOTIDE SEQUENCE [LARGE SCALE GENOMIC DNA]</scope>
    <source>
        <strain evidence="3">h7</strain>
    </source>
</reference>
<dbReference type="AlphaFoldDB" id="A0A0C3CQ36"/>
<feature type="region of interest" description="Disordered" evidence="1">
    <location>
        <begin position="39"/>
        <end position="58"/>
    </location>
</feature>
<dbReference type="EMBL" id="KN831771">
    <property type="protein sequence ID" value="KIM46199.1"/>
    <property type="molecule type" value="Genomic_DNA"/>
</dbReference>
<feature type="compositionally biased region" description="Polar residues" evidence="1">
    <location>
        <begin position="174"/>
        <end position="196"/>
    </location>
</feature>
<gene>
    <name evidence="2" type="ORF">M413DRAFT_306538</name>
</gene>
<dbReference type="STRING" id="686832.A0A0C3CQ36"/>
<organism evidence="2 3">
    <name type="scientific">Hebeloma cylindrosporum</name>
    <dbReference type="NCBI Taxonomy" id="76867"/>
    <lineage>
        <taxon>Eukaryota</taxon>
        <taxon>Fungi</taxon>
        <taxon>Dikarya</taxon>
        <taxon>Basidiomycota</taxon>
        <taxon>Agaricomycotina</taxon>
        <taxon>Agaricomycetes</taxon>
        <taxon>Agaricomycetidae</taxon>
        <taxon>Agaricales</taxon>
        <taxon>Agaricineae</taxon>
        <taxon>Hymenogastraceae</taxon>
        <taxon>Hebeloma</taxon>
    </lineage>
</organism>
<feature type="region of interest" description="Disordered" evidence="1">
    <location>
        <begin position="86"/>
        <end position="114"/>
    </location>
</feature>
<evidence type="ECO:0000313" key="2">
    <source>
        <dbReference type="EMBL" id="KIM46199.1"/>
    </source>
</evidence>
<protein>
    <submittedName>
        <fullName evidence="2">Uncharacterized protein</fullName>
    </submittedName>
</protein>